<dbReference type="NCBIfam" id="NF037980">
    <property type="entry name" value="T2SS_GspK"/>
    <property type="match status" value="1"/>
</dbReference>
<evidence type="ECO:0000256" key="8">
    <source>
        <dbReference type="ARBA" id="ARBA00022989"/>
    </source>
</evidence>
<sequence length="325" mass="34920">MTFCNSQRGVALLTALLVVALATIAATSMATRQQFDMRGTGNLLHGEQAWAYVLGAESWARVVLARDDKDSKVDHLSEDWAIQVPASFVEGGSVTGRVIDLQGRFNVNNLVVAGKTDPDAVIRYKRLLATLGLDASLADTLADWLDSDINASLNGAEDQNYQILTPAYRAANRPAVDISELRLVKGYDEKAMLKLTGGGIRPPLITALPEATTININTASAEVLTTLYQGMSLSEGTALVETRGDTGFETVTDVLASPVLSGKPVDQTQLSVQSKWFLMVGEANVGQGRAKLASLIQRSAGATIVVRRQREFYDPVQLLPPPPPQ</sequence>
<dbReference type="Pfam" id="PF03934">
    <property type="entry name" value="T2SSK"/>
    <property type="match status" value="1"/>
</dbReference>
<dbReference type="AlphaFoldDB" id="A0A3B0YTT8"/>
<comment type="similarity">
    <text evidence="2">Belongs to the GSP K family.</text>
</comment>
<evidence type="ECO:0000256" key="7">
    <source>
        <dbReference type="ARBA" id="ARBA00022927"/>
    </source>
</evidence>
<dbReference type="PANTHER" id="PTHR38831:SF1">
    <property type="entry name" value="TYPE II SECRETION SYSTEM PROTEIN K-RELATED"/>
    <property type="match status" value="1"/>
</dbReference>
<dbReference type="Gene3D" id="1.10.40.60">
    <property type="entry name" value="EpsJ-like"/>
    <property type="match status" value="2"/>
</dbReference>
<evidence type="ECO:0000256" key="2">
    <source>
        <dbReference type="ARBA" id="ARBA00007246"/>
    </source>
</evidence>
<evidence type="ECO:0000256" key="1">
    <source>
        <dbReference type="ARBA" id="ARBA00004533"/>
    </source>
</evidence>
<keyword evidence="4" id="KW-1003">Cell membrane</keyword>
<feature type="domain" description="T2SS protein K second SAM-like" evidence="10">
    <location>
        <begin position="214"/>
        <end position="272"/>
    </location>
</feature>
<evidence type="ECO:0000256" key="4">
    <source>
        <dbReference type="ARBA" id="ARBA00022475"/>
    </source>
</evidence>
<dbReference type="Gene3D" id="3.30.1300.30">
    <property type="entry name" value="GSPII I/J protein-like"/>
    <property type="match status" value="1"/>
</dbReference>
<dbReference type="PIRSF" id="PIRSF002786">
    <property type="entry name" value="XcpX"/>
    <property type="match status" value="1"/>
</dbReference>
<name>A0A3B0YTT8_9ZZZZ</name>
<keyword evidence="8" id="KW-1133">Transmembrane helix</keyword>
<feature type="domain" description="T2SS protein K first SAM-like" evidence="11">
    <location>
        <begin position="103"/>
        <end position="209"/>
    </location>
</feature>
<gene>
    <name evidence="12" type="ORF">MNBD_GAMMA15-2315</name>
</gene>
<evidence type="ECO:0000256" key="6">
    <source>
        <dbReference type="ARBA" id="ARBA00022692"/>
    </source>
</evidence>
<organism evidence="12">
    <name type="scientific">hydrothermal vent metagenome</name>
    <dbReference type="NCBI Taxonomy" id="652676"/>
    <lineage>
        <taxon>unclassified sequences</taxon>
        <taxon>metagenomes</taxon>
        <taxon>ecological metagenomes</taxon>
    </lineage>
</organism>
<proteinExistence type="inferred from homology"/>
<dbReference type="InterPro" id="IPR049179">
    <property type="entry name" value="T2SSK_SAM-like_2nd"/>
</dbReference>
<dbReference type="SUPFAM" id="SSF158544">
    <property type="entry name" value="GspK insert domain-like"/>
    <property type="match status" value="1"/>
</dbReference>
<dbReference type="SUPFAM" id="SSF54523">
    <property type="entry name" value="Pili subunits"/>
    <property type="match status" value="1"/>
</dbReference>
<keyword evidence="9" id="KW-0472">Membrane</keyword>
<comment type="subcellular location">
    <subcellularLocation>
        <location evidence="1">Cell inner membrane</location>
    </subcellularLocation>
</comment>
<dbReference type="PANTHER" id="PTHR38831">
    <property type="entry name" value="TYPE II SECRETION SYSTEM PROTEIN K"/>
    <property type="match status" value="1"/>
</dbReference>
<evidence type="ECO:0000256" key="9">
    <source>
        <dbReference type="ARBA" id="ARBA00023136"/>
    </source>
</evidence>
<evidence type="ECO:0000313" key="12">
    <source>
        <dbReference type="EMBL" id="VAW78702.1"/>
    </source>
</evidence>
<dbReference type="GO" id="GO:0009306">
    <property type="term" value="P:protein secretion"/>
    <property type="evidence" value="ECO:0007669"/>
    <property type="project" value="InterPro"/>
</dbReference>
<dbReference type="Pfam" id="PF21687">
    <property type="entry name" value="T2SSK_1st"/>
    <property type="match status" value="1"/>
</dbReference>
<evidence type="ECO:0000256" key="3">
    <source>
        <dbReference type="ARBA" id="ARBA00022448"/>
    </source>
</evidence>
<dbReference type="InterPro" id="IPR049031">
    <property type="entry name" value="T2SSK_SAM-like_1st"/>
</dbReference>
<keyword evidence="3" id="KW-0813">Transport</keyword>
<dbReference type="EMBL" id="UOFN01000098">
    <property type="protein sequence ID" value="VAW78702.1"/>
    <property type="molecule type" value="Genomic_DNA"/>
</dbReference>
<keyword evidence="5" id="KW-0997">Cell inner membrane</keyword>
<evidence type="ECO:0000256" key="5">
    <source>
        <dbReference type="ARBA" id="ARBA00022519"/>
    </source>
</evidence>
<dbReference type="GO" id="GO:0005886">
    <property type="term" value="C:plasma membrane"/>
    <property type="evidence" value="ECO:0007669"/>
    <property type="project" value="UniProtKB-SubCell"/>
</dbReference>
<dbReference type="InterPro" id="IPR045584">
    <property type="entry name" value="Pilin-like"/>
</dbReference>
<protein>
    <submittedName>
        <fullName evidence="12">General secretion pathway protein K</fullName>
    </submittedName>
</protein>
<keyword evidence="7" id="KW-0653">Protein transport</keyword>
<accession>A0A3B0YTT8</accession>
<evidence type="ECO:0000259" key="10">
    <source>
        <dbReference type="Pfam" id="PF03934"/>
    </source>
</evidence>
<dbReference type="InterPro" id="IPR005628">
    <property type="entry name" value="GspK"/>
</dbReference>
<dbReference type="InterPro" id="IPR038072">
    <property type="entry name" value="GspK_central_sf"/>
</dbReference>
<evidence type="ECO:0000259" key="11">
    <source>
        <dbReference type="Pfam" id="PF21687"/>
    </source>
</evidence>
<keyword evidence="6" id="KW-0812">Transmembrane</keyword>
<reference evidence="12" key="1">
    <citation type="submission" date="2018-06" db="EMBL/GenBank/DDBJ databases">
        <authorList>
            <person name="Zhirakovskaya E."/>
        </authorList>
    </citation>
    <scope>NUCLEOTIDE SEQUENCE</scope>
</reference>